<proteinExistence type="predicted"/>
<dbReference type="EMBL" id="PSZO01000008">
    <property type="protein sequence ID" value="TCG11329.1"/>
    <property type="molecule type" value="Genomic_DNA"/>
</dbReference>
<dbReference type="AlphaFoldDB" id="A0A4R0XUG7"/>
<evidence type="ECO:0000313" key="2">
    <source>
        <dbReference type="Proteomes" id="UP000294192"/>
    </source>
</evidence>
<gene>
    <name evidence="1" type="ORF">C4B24_02140</name>
</gene>
<dbReference type="Proteomes" id="UP000294192">
    <property type="component" value="Unassembled WGS sequence"/>
</dbReference>
<accession>A0A4R0XUG7</accession>
<comment type="caution">
    <text evidence="1">The sequence shown here is derived from an EMBL/GenBank/DDBJ whole genome shotgun (WGS) entry which is preliminary data.</text>
</comment>
<sequence length="80" mass="9224">MLTGNPKKFKIGIAEKDYFCSSAIAVLRINDQKTRQNIFNYFKNNENGVLEQLFFLSDGFKATYLKISSENLLNNIKIKI</sequence>
<organism evidence="1 2">
    <name type="scientific">Mycoplasma marinum</name>
    <dbReference type="NCBI Taxonomy" id="1937190"/>
    <lineage>
        <taxon>Bacteria</taxon>
        <taxon>Bacillati</taxon>
        <taxon>Mycoplasmatota</taxon>
        <taxon>Mollicutes</taxon>
        <taxon>Mycoplasmataceae</taxon>
        <taxon>Mycoplasma</taxon>
    </lineage>
</organism>
<reference evidence="1 2" key="1">
    <citation type="submission" date="2018-02" db="EMBL/GenBank/DDBJ databases">
        <title>Mycoplasma marinum and Mycoplasma todarodis sp. nov., moderately halophilic and psychrotolerant mycoplasmas isolated from cephalopods.</title>
        <authorList>
            <person name="Viver T."/>
        </authorList>
    </citation>
    <scope>NUCLEOTIDE SEQUENCE [LARGE SCALE GENOMIC DNA]</scope>
    <source>
        <strain evidence="1 2">PE</strain>
    </source>
</reference>
<evidence type="ECO:0000313" key="1">
    <source>
        <dbReference type="EMBL" id="TCG11329.1"/>
    </source>
</evidence>
<dbReference type="RefSeq" id="WP_131598885.1">
    <property type="nucleotide sequence ID" value="NZ_CBDBYK010000006.1"/>
</dbReference>
<protein>
    <submittedName>
        <fullName evidence="1">Uncharacterized protein</fullName>
    </submittedName>
</protein>
<keyword evidence="2" id="KW-1185">Reference proteome</keyword>
<name>A0A4R0XUG7_9MOLU</name>